<dbReference type="KEGG" id="fpal:HYN49_08200"/>
<proteinExistence type="predicted"/>
<dbReference type="Proteomes" id="UP000244937">
    <property type="component" value="Chromosome"/>
</dbReference>
<dbReference type="RefSeq" id="WP_108903665.1">
    <property type="nucleotide sequence ID" value="NZ_CP029187.1"/>
</dbReference>
<organism evidence="1 2">
    <name type="scientific">Flavobacterium pallidum</name>
    <dbReference type="NCBI Taxonomy" id="2172098"/>
    <lineage>
        <taxon>Bacteria</taxon>
        <taxon>Pseudomonadati</taxon>
        <taxon>Bacteroidota</taxon>
        <taxon>Flavobacteriia</taxon>
        <taxon>Flavobacteriales</taxon>
        <taxon>Flavobacteriaceae</taxon>
        <taxon>Flavobacterium</taxon>
    </lineage>
</organism>
<dbReference type="EMBL" id="CP029187">
    <property type="protein sequence ID" value="AWI25881.1"/>
    <property type="molecule type" value="Genomic_DNA"/>
</dbReference>
<reference evidence="1 2" key="1">
    <citation type="submission" date="2018-05" db="EMBL/GenBank/DDBJ databases">
        <title>Genome sequencing of Flavobacterium sp. HYN0049.</title>
        <authorList>
            <person name="Yi H."/>
            <person name="Baek C."/>
        </authorList>
    </citation>
    <scope>NUCLEOTIDE SEQUENCE [LARGE SCALE GENOMIC DNA]</scope>
    <source>
        <strain evidence="1 2">HYN0049</strain>
    </source>
</reference>
<gene>
    <name evidence="1" type="ORF">HYN49_08200</name>
</gene>
<accession>A0A2S1SHM9</accession>
<dbReference type="PROSITE" id="PS51257">
    <property type="entry name" value="PROKAR_LIPOPROTEIN"/>
    <property type="match status" value="1"/>
</dbReference>
<dbReference type="OrthoDB" id="1218758at2"/>
<keyword evidence="2" id="KW-1185">Reference proteome</keyword>
<name>A0A2S1SHM9_9FLAO</name>
<protein>
    <recommendedName>
        <fullName evidence="3">DUF4836 domain-containing protein</fullName>
    </recommendedName>
</protein>
<evidence type="ECO:0008006" key="3">
    <source>
        <dbReference type="Google" id="ProtNLM"/>
    </source>
</evidence>
<sequence length="496" mass="55458">MKKIVYGFLLFSAALMVSCGKDDNNEEILKYTTDKTLAIVKVNLQQLDKKLPKDEMLKDQSGHFSEKDKEKLELFLNADKNGLDIEKPLYLLTDQEKDGFAFSFFGWLTDKSKFEANFSRISGTKIHIDETKKLIYSDSNLIGSINDDMIVLSRNVGNPMAGMYGGARPADSNASDKFYAELWKRKPIENKNTLEQIKSSLDSDADVSSWINLYGMVNTFSKGYIETLAINKLLIGAGFGVNMNFGEGKIEFKGSTFFNDDLKKLVEKYYKGKTADYDIVKNIDIDKTKNYSLGYMSPDFFRYFVKEAGFESMANNFLASRNVTLEEITSALSGQYAFAQFRDDNTAAQAAPQVDEYGYPILPYSQPRMLLALGINGDKAQKLINLVSAEPMLAQAAKVYSNKELLVVASNENDLALLKTNKTATNSTLKKQSGVTGYSWSDSSDVNNLLENGSRKVKVVSMESVSNVKDGNFTSDITITLDKSKKNVLHYLMGYE</sequence>
<dbReference type="AlphaFoldDB" id="A0A2S1SHM9"/>
<evidence type="ECO:0000313" key="1">
    <source>
        <dbReference type="EMBL" id="AWI25881.1"/>
    </source>
</evidence>
<evidence type="ECO:0000313" key="2">
    <source>
        <dbReference type="Proteomes" id="UP000244937"/>
    </source>
</evidence>